<dbReference type="AlphaFoldDB" id="A0A9N9YTS8"/>
<feature type="compositionally biased region" description="Basic and acidic residues" evidence="1">
    <location>
        <begin position="474"/>
        <end position="484"/>
    </location>
</feature>
<dbReference type="OrthoDB" id="5422579at2759"/>
<dbReference type="EMBL" id="CABFNQ020000746">
    <property type="protein sequence ID" value="CAH0033129.1"/>
    <property type="molecule type" value="Genomic_DNA"/>
</dbReference>
<sequence length="546" mass="63100">MARLLLLDLPAEILHLIASKLPNSGIKNLRLTCSFAQVVFRLRFDRVFLSPHQRDIDVFCQVACSETFRHQVVELVWDQNQFCPGEVEWEDFQFDAFTVLESYELATEMVRFQRNRIAKVGCLRSDDFTPFGGINMPVSRIAKIHTYVQIRRETNEERNNDSFALEHHINRFPSLKRITISHSTNGWLFEPYYETPQIRSFPSGFMYDIERSDPPIEPLWNGFGRIDPSEYAESTRAYGAIFRALAGAKELQLEEIVMENPNGVNYGLPIAFFTQPLALDYLNLVELLRRPHLRRFDLVVTKWGEIPDNGLGPHPPATLLNAALGKATSLTHFSFKLTTFYHHPANNWFPLKTLLPINRWTNLRHFELAHLAVRQNDLANLLGGLPQSIRSIELGFLEFFEESESLAGLLDEIHERAFWSGRDEMNRPRLGISLSVGQCASRSIAIRVDAEIETFLYKQGMNPFRGSQQPDDVESGKGTERDVFNPEYEWPRDEDFDWQVEIDRAEKRLSRMLMISEGNLRRIEDAVSTMEVDVEAMRFEENSHGW</sequence>
<name>A0A9N9YTS8_9HYPO</name>
<organism evidence="2 3">
    <name type="scientific">Clonostachys rhizophaga</name>
    <dbReference type="NCBI Taxonomy" id="160324"/>
    <lineage>
        <taxon>Eukaryota</taxon>
        <taxon>Fungi</taxon>
        <taxon>Dikarya</taxon>
        <taxon>Ascomycota</taxon>
        <taxon>Pezizomycotina</taxon>
        <taxon>Sordariomycetes</taxon>
        <taxon>Hypocreomycetidae</taxon>
        <taxon>Hypocreales</taxon>
        <taxon>Bionectriaceae</taxon>
        <taxon>Clonostachys</taxon>
    </lineage>
</organism>
<dbReference type="Proteomes" id="UP000696573">
    <property type="component" value="Unassembled WGS sequence"/>
</dbReference>
<evidence type="ECO:0000313" key="3">
    <source>
        <dbReference type="Proteomes" id="UP000696573"/>
    </source>
</evidence>
<proteinExistence type="predicted"/>
<evidence type="ECO:0000256" key="1">
    <source>
        <dbReference type="SAM" id="MobiDB-lite"/>
    </source>
</evidence>
<accession>A0A9N9YTS8</accession>
<keyword evidence="3" id="KW-1185">Reference proteome</keyword>
<reference evidence="2" key="1">
    <citation type="submission" date="2021-10" db="EMBL/GenBank/DDBJ databases">
        <authorList>
            <person name="Piombo E."/>
        </authorList>
    </citation>
    <scope>NUCLEOTIDE SEQUENCE</scope>
</reference>
<feature type="region of interest" description="Disordered" evidence="1">
    <location>
        <begin position="463"/>
        <end position="484"/>
    </location>
</feature>
<evidence type="ECO:0000313" key="2">
    <source>
        <dbReference type="EMBL" id="CAH0033129.1"/>
    </source>
</evidence>
<comment type="caution">
    <text evidence="2">The sequence shown here is derived from an EMBL/GenBank/DDBJ whole genome shotgun (WGS) entry which is preliminary data.</text>
</comment>
<gene>
    <name evidence="2" type="ORF">CRHIZ90672A_00017429</name>
</gene>
<evidence type="ECO:0008006" key="4">
    <source>
        <dbReference type="Google" id="ProtNLM"/>
    </source>
</evidence>
<protein>
    <recommendedName>
        <fullName evidence="4">F-box domain-containing protein</fullName>
    </recommendedName>
</protein>